<dbReference type="Proteomes" id="UP000001542">
    <property type="component" value="Unassembled WGS sequence"/>
</dbReference>
<evidence type="ECO:0000256" key="5">
    <source>
        <dbReference type="ARBA" id="ARBA00022927"/>
    </source>
</evidence>
<dbReference type="InterPro" id="IPR040122">
    <property type="entry name" value="Importin_beta"/>
</dbReference>
<comment type="subcellular location">
    <subcellularLocation>
        <location evidence="1">Cytoplasm</location>
    </subcellularLocation>
</comment>
<dbReference type="SMR" id="A2DG08"/>
<dbReference type="GO" id="GO:0005737">
    <property type="term" value="C:cytoplasm"/>
    <property type="evidence" value="ECO:0000318"/>
    <property type="project" value="GO_Central"/>
</dbReference>
<organism evidence="6 7">
    <name type="scientific">Trichomonas vaginalis (strain ATCC PRA-98 / G3)</name>
    <dbReference type="NCBI Taxonomy" id="412133"/>
    <lineage>
        <taxon>Eukaryota</taxon>
        <taxon>Metamonada</taxon>
        <taxon>Parabasalia</taxon>
        <taxon>Trichomonadida</taxon>
        <taxon>Trichomonadidae</taxon>
        <taxon>Trichomonas</taxon>
    </lineage>
</organism>
<dbReference type="OrthoDB" id="10263328at2759"/>
<dbReference type="STRING" id="5722.A2DG08"/>
<dbReference type="eggNOG" id="KOG1241">
    <property type="taxonomic scope" value="Eukaryota"/>
</dbReference>
<reference evidence="6" key="1">
    <citation type="submission" date="2006-10" db="EMBL/GenBank/DDBJ databases">
        <authorList>
            <person name="Amadeo P."/>
            <person name="Zhao Q."/>
            <person name="Wortman J."/>
            <person name="Fraser-Liggett C."/>
            <person name="Carlton J."/>
        </authorList>
    </citation>
    <scope>NUCLEOTIDE SEQUENCE</scope>
    <source>
        <strain evidence="6">G3</strain>
    </source>
</reference>
<evidence type="ECO:0000256" key="2">
    <source>
        <dbReference type="ARBA" id="ARBA00022448"/>
    </source>
</evidence>
<dbReference type="KEGG" id="tva:5466178"/>
<dbReference type="EMBL" id="DS113196">
    <property type="protein sequence ID" value="EAY20635.1"/>
    <property type="molecule type" value="Genomic_DNA"/>
</dbReference>
<protein>
    <recommendedName>
        <fullName evidence="8">Importin N-terminal domain-containing protein</fullName>
    </recommendedName>
</protein>
<dbReference type="GO" id="GO:0005634">
    <property type="term" value="C:nucleus"/>
    <property type="evidence" value="ECO:0000318"/>
    <property type="project" value="GO_Central"/>
</dbReference>
<accession>A2DG08</accession>
<proteinExistence type="predicted"/>
<keyword evidence="4" id="KW-0677">Repeat</keyword>
<dbReference type="GO" id="GO:0006606">
    <property type="term" value="P:protein import into nucleus"/>
    <property type="evidence" value="ECO:0000318"/>
    <property type="project" value="GO_Central"/>
</dbReference>
<dbReference type="GO" id="GO:0061608">
    <property type="term" value="F:nuclear import signal receptor activity"/>
    <property type="evidence" value="ECO:0000318"/>
    <property type="project" value="GO_Central"/>
</dbReference>
<dbReference type="RefSeq" id="XP_001581621.1">
    <property type="nucleotide sequence ID" value="XM_001581571.1"/>
</dbReference>
<dbReference type="OMA" id="THVKQAT"/>
<keyword evidence="3" id="KW-0963">Cytoplasm</keyword>
<name>A2DG08_TRIV3</name>
<dbReference type="AlphaFoldDB" id="A2DG08"/>
<evidence type="ECO:0008006" key="8">
    <source>
        <dbReference type="Google" id="ProtNLM"/>
    </source>
</evidence>
<dbReference type="InterPro" id="IPR011989">
    <property type="entry name" value="ARM-like"/>
</dbReference>
<dbReference type="InterPro" id="IPR016024">
    <property type="entry name" value="ARM-type_fold"/>
</dbReference>
<evidence type="ECO:0000256" key="1">
    <source>
        <dbReference type="ARBA" id="ARBA00004496"/>
    </source>
</evidence>
<dbReference type="PANTHER" id="PTHR10527">
    <property type="entry name" value="IMPORTIN BETA"/>
    <property type="match status" value="1"/>
</dbReference>
<keyword evidence="7" id="KW-1185">Reference proteome</keyword>
<dbReference type="Gene3D" id="1.25.10.10">
    <property type="entry name" value="Leucine-rich Repeat Variant"/>
    <property type="match status" value="1"/>
</dbReference>
<keyword evidence="5" id="KW-0653">Protein transport</keyword>
<keyword evidence="2" id="KW-0813">Transport</keyword>
<dbReference type="VEuPathDB" id="TrichDB:TVAGG3_0953120"/>
<evidence type="ECO:0000313" key="7">
    <source>
        <dbReference type="Proteomes" id="UP000001542"/>
    </source>
</evidence>
<gene>
    <name evidence="6" type="ORF">TVAG_163310</name>
</gene>
<dbReference type="GO" id="GO:0008139">
    <property type="term" value="F:nuclear localization sequence binding"/>
    <property type="evidence" value="ECO:0000318"/>
    <property type="project" value="GO_Central"/>
</dbReference>
<sequence>MLEEIIHMLDICIDENSPDRKEADENLQHFKSENPQTFLEYTAFILKSEEAKPNVKRMAMVLATQIFPRKPESGNENLLNYPPELITELLNLSYQEFGSDDIKNSSNAAGLYARIALQDLQSTNQFETISALIQALDNPPSHQGLGAVTRVLDEICTYSQLEDEEVTPMLDAIIKLIKDGDAPYKKSGLETLVVIIQNIDEVLSDQDNTTAILDLLFEIFTIPEYKEDCYDCWQSIATNYYPLLEPYLKDLVPITFADMQSDNTQIVMQSIVFWLIIAQCESNGEENMNIIATVAEELMPLLFSIVACCPFPEVSDIGENEPWTVATEALQTSIYAAPEEIFSALVALASQHMNSSEYGAREASLIAIGSIIEASSSERNPSEIIPDAVNIIAERLTDEAPRVRYNAVLCLHTFLLNILERGDSCAFAALIPQLAPHILTMSETVLGLLEEDQELMSTTVLAAVDFVRFPGFPHVEKSLQLMYNLAINGDVEQSVNAFSALESAITYAPTSVLGSIYDDVVKLLGGLLEANEDAELVEKACHLLGKLFFVLAGQIDDYLETCWNLLSAALEQYDSIGKNLLVPIAALARGTSVELFAPYIGKSVEFIILGLQQDNSEAIANGSMAVSLLTDKYDMTPHLPVIIHQLSEALKMEYVDDIASMYIADCVKDLAKTTKMQEYISQIYPQLIERADGFDSYQDLIQENPKDDDLQDEVETLLISFLQCFKFGISASNPEDAEAIGEAMVDLLEVACGLEVHHELIIAEIIRDIAFLIEKYPDQMMSFMDNEPGFQVCIDFAKEGKIELENVQKIIQFIIQ</sequence>
<dbReference type="VEuPathDB" id="TrichDB:TVAG_163310"/>
<dbReference type="SUPFAM" id="SSF48371">
    <property type="entry name" value="ARM repeat"/>
    <property type="match status" value="1"/>
</dbReference>
<dbReference type="InParanoid" id="A2DG08"/>
<evidence type="ECO:0000256" key="4">
    <source>
        <dbReference type="ARBA" id="ARBA00022737"/>
    </source>
</evidence>
<evidence type="ECO:0000256" key="3">
    <source>
        <dbReference type="ARBA" id="ARBA00022490"/>
    </source>
</evidence>
<evidence type="ECO:0000313" key="6">
    <source>
        <dbReference type="EMBL" id="EAY20635.1"/>
    </source>
</evidence>
<reference evidence="6" key="2">
    <citation type="journal article" date="2007" name="Science">
        <title>Draft genome sequence of the sexually transmitted pathogen Trichomonas vaginalis.</title>
        <authorList>
            <person name="Carlton J.M."/>
            <person name="Hirt R.P."/>
            <person name="Silva J.C."/>
            <person name="Delcher A.L."/>
            <person name="Schatz M."/>
            <person name="Zhao Q."/>
            <person name="Wortman J.R."/>
            <person name="Bidwell S.L."/>
            <person name="Alsmark U.C.M."/>
            <person name="Besteiro S."/>
            <person name="Sicheritz-Ponten T."/>
            <person name="Noel C.J."/>
            <person name="Dacks J.B."/>
            <person name="Foster P.G."/>
            <person name="Simillion C."/>
            <person name="Van de Peer Y."/>
            <person name="Miranda-Saavedra D."/>
            <person name="Barton G.J."/>
            <person name="Westrop G.D."/>
            <person name="Mueller S."/>
            <person name="Dessi D."/>
            <person name="Fiori P.L."/>
            <person name="Ren Q."/>
            <person name="Paulsen I."/>
            <person name="Zhang H."/>
            <person name="Bastida-Corcuera F.D."/>
            <person name="Simoes-Barbosa A."/>
            <person name="Brown M.T."/>
            <person name="Hayes R.D."/>
            <person name="Mukherjee M."/>
            <person name="Okumura C.Y."/>
            <person name="Schneider R."/>
            <person name="Smith A.J."/>
            <person name="Vanacova S."/>
            <person name="Villalvazo M."/>
            <person name="Haas B.J."/>
            <person name="Pertea M."/>
            <person name="Feldblyum T.V."/>
            <person name="Utterback T.R."/>
            <person name="Shu C.L."/>
            <person name="Osoegawa K."/>
            <person name="de Jong P.J."/>
            <person name="Hrdy I."/>
            <person name="Horvathova L."/>
            <person name="Zubacova Z."/>
            <person name="Dolezal P."/>
            <person name="Malik S.B."/>
            <person name="Logsdon J.M. Jr."/>
            <person name="Henze K."/>
            <person name="Gupta A."/>
            <person name="Wang C.C."/>
            <person name="Dunne R.L."/>
            <person name="Upcroft J.A."/>
            <person name="Upcroft P."/>
            <person name="White O."/>
            <person name="Salzberg S.L."/>
            <person name="Tang P."/>
            <person name="Chiu C.-H."/>
            <person name="Lee Y.-S."/>
            <person name="Embley T.M."/>
            <person name="Coombs G.H."/>
            <person name="Mottram J.C."/>
            <person name="Tachezy J."/>
            <person name="Fraser-Liggett C.M."/>
            <person name="Johnson P.J."/>
        </authorList>
    </citation>
    <scope>NUCLEOTIDE SEQUENCE [LARGE SCALE GENOMIC DNA]</scope>
    <source>
        <strain evidence="6">G3</strain>
    </source>
</reference>